<dbReference type="Proteomes" id="UP000177876">
    <property type="component" value="Unassembled WGS sequence"/>
</dbReference>
<sequence>MGPILTGVMILIITINCSLALAVGATGGSYPVHTNVTTTYFWVGEGASADNNYISNSPSAWDELWQQHYGGVDDPNHRNGYYPAKFKPKENPFYFALPYNDFDGNGNRKINANKVYWWGSKKWGALESCCKNQWIKITKGSKIVYAQWEDVGPYGEDDAGLVFGTAPSKSMGSNNGRLDVSPAVRDYLGLDDMDKVSWQFVDAGSVPAGPWKNIITTSQIYWR</sequence>
<dbReference type="EMBL" id="MELK01000015">
    <property type="protein sequence ID" value="OFW59513.1"/>
    <property type="molecule type" value="Genomic_DNA"/>
</dbReference>
<evidence type="ECO:0000313" key="1">
    <source>
        <dbReference type="EMBL" id="OFW59513.1"/>
    </source>
</evidence>
<reference evidence="1 2" key="1">
    <citation type="journal article" date="2016" name="Nat. Commun.">
        <title>Thousands of microbial genomes shed light on interconnected biogeochemical processes in an aquifer system.</title>
        <authorList>
            <person name="Anantharaman K."/>
            <person name="Brown C.T."/>
            <person name="Hug L.A."/>
            <person name="Sharon I."/>
            <person name="Castelle C.J."/>
            <person name="Probst A.J."/>
            <person name="Thomas B.C."/>
            <person name="Singh A."/>
            <person name="Wilkins M.J."/>
            <person name="Karaoz U."/>
            <person name="Brodie E.L."/>
            <person name="Williams K.H."/>
            <person name="Hubbard S.S."/>
            <person name="Banfield J.F."/>
        </authorList>
    </citation>
    <scope>NUCLEOTIDE SEQUENCE [LARGE SCALE GENOMIC DNA]</scope>
</reference>
<dbReference type="STRING" id="1797197.A2Y75_11595"/>
<name>A0A1F2WRR5_9ACTN</name>
<gene>
    <name evidence="1" type="ORF">A2Y75_11595</name>
</gene>
<proteinExistence type="predicted"/>
<organism evidence="1 2">
    <name type="scientific">Candidatus Solincola sediminis</name>
    <dbReference type="NCBI Taxonomy" id="1797199"/>
    <lineage>
        <taxon>Bacteria</taxon>
        <taxon>Bacillati</taxon>
        <taxon>Actinomycetota</taxon>
        <taxon>Candidatus Geothermincolia</taxon>
        <taxon>Candidatus Geothermincolales</taxon>
        <taxon>Candidatus Geothermincolaceae</taxon>
        <taxon>Candidatus Solincola</taxon>
    </lineage>
</organism>
<comment type="caution">
    <text evidence="1">The sequence shown here is derived from an EMBL/GenBank/DDBJ whole genome shotgun (WGS) entry which is preliminary data.</text>
</comment>
<accession>A0A1F2WRR5</accession>
<evidence type="ECO:0000313" key="2">
    <source>
        <dbReference type="Proteomes" id="UP000177876"/>
    </source>
</evidence>
<dbReference type="AlphaFoldDB" id="A0A1F2WRR5"/>
<protein>
    <submittedName>
        <fullName evidence="1">Uncharacterized protein</fullName>
    </submittedName>
</protein>